<dbReference type="Proteomes" id="UP000540685">
    <property type="component" value="Unassembled WGS sequence"/>
</dbReference>
<sequence length="135" mass="14780">MSEERPVSGPLSGDAARAALADAQAALLASLVAGREAPAGFDRDRLRVQERSLIAKRRRSVARHRPDLVVVLGGDFAREFAGYARGRPRPPGGTHADVRDFADWLRAAGRLPEEPPAGPEPGPGSPWWRRFLRRR</sequence>
<comment type="caution">
    <text evidence="3">The sequence shown here is derived from an EMBL/GenBank/DDBJ whole genome shotgun (WGS) entry which is preliminary data.</text>
</comment>
<evidence type="ECO:0000313" key="4">
    <source>
        <dbReference type="Proteomes" id="UP000540685"/>
    </source>
</evidence>
<protein>
    <recommendedName>
        <fullName evidence="2">SCO6045-like C-terminal domain-containing protein</fullName>
    </recommendedName>
</protein>
<dbReference type="EMBL" id="JACHMP010000001">
    <property type="protein sequence ID" value="MBB5821107.1"/>
    <property type="molecule type" value="Genomic_DNA"/>
</dbReference>
<proteinExistence type="predicted"/>
<feature type="region of interest" description="Disordered" evidence="1">
    <location>
        <begin position="109"/>
        <end position="135"/>
    </location>
</feature>
<keyword evidence="4" id="KW-1185">Reference proteome</keyword>
<dbReference type="AlphaFoldDB" id="A0A7W9II30"/>
<organism evidence="3 4">
    <name type="scientific">Streptosporangium becharense</name>
    <dbReference type="NCBI Taxonomy" id="1816182"/>
    <lineage>
        <taxon>Bacteria</taxon>
        <taxon>Bacillati</taxon>
        <taxon>Actinomycetota</taxon>
        <taxon>Actinomycetes</taxon>
        <taxon>Streptosporangiales</taxon>
        <taxon>Streptosporangiaceae</taxon>
        <taxon>Streptosporangium</taxon>
    </lineage>
</organism>
<feature type="compositionally biased region" description="Pro residues" evidence="1">
    <location>
        <begin position="114"/>
        <end position="124"/>
    </location>
</feature>
<evidence type="ECO:0000259" key="2">
    <source>
        <dbReference type="Pfam" id="PF26136"/>
    </source>
</evidence>
<name>A0A7W9II30_9ACTN</name>
<feature type="domain" description="SCO6045-like C-terminal" evidence="2">
    <location>
        <begin position="21"/>
        <end position="107"/>
    </location>
</feature>
<dbReference type="Pfam" id="PF26136">
    <property type="entry name" value="SCO6045_C"/>
    <property type="match status" value="1"/>
</dbReference>
<evidence type="ECO:0000256" key="1">
    <source>
        <dbReference type="SAM" id="MobiDB-lite"/>
    </source>
</evidence>
<reference evidence="3 4" key="1">
    <citation type="submission" date="2020-08" db="EMBL/GenBank/DDBJ databases">
        <title>Sequencing the genomes of 1000 actinobacteria strains.</title>
        <authorList>
            <person name="Klenk H.-P."/>
        </authorList>
    </citation>
    <scope>NUCLEOTIDE SEQUENCE [LARGE SCALE GENOMIC DNA]</scope>
    <source>
        <strain evidence="3 4">DSM 46887</strain>
    </source>
</reference>
<evidence type="ECO:0000313" key="3">
    <source>
        <dbReference type="EMBL" id="MBB5821107.1"/>
    </source>
</evidence>
<dbReference type="InterPro" id="IPR058711">
    <property type="entry name" value="SCO6045-like_C"/>
</dbReference>
<gene>
    <name evidence="3" type="ORF">F4562_004169</name>
</gene>
<dbReference type="RefSeq" id="WP_184544847.1">
    <property type="nucleotide sequence ID" value="NZ_JACHMP010000001.1"/>
</dbReference>
<accession>A0A7W9II30</accession>